<feature type="transmembrane region" description="Helical" evidence="2">
    <location>
        <begin position="65"/>
        <end position="86"/>
    </location>
</feature>
<evidence type="ECO:0000256" key="2">
    <source>
        <dbReference type="SAM" id="Phobius"/>
    </source>
</evidence>
<dbReference type="Pfam" id="PF01933">
    <property type="entry name" value="CofD"/>
    <property type="match status" value="1"/>
</dbReference>
<dbReference type="InterPro" id="IPR038136">
    <property type="entry name" value="CofD-like_dom_sf"/>
</dbReference>
<dbReference type="InterPro" id="IPR002882">
    <property type="entry name" value="CofD"/>
</dbReference>
<evidence type="ECO:0008006" key="4">
    <source>
        <dbReference type="Google" id="ProtNLM"/>
    </source>
</evidence>
<comment type="caution">
    <text evidence="3">The sequence shown here is derived from an EMBL/GenBank/DDBJ whole genome shotgun (WGS) entry which is preliminary data.</text>
</comment>
<dbReference type="InterPro" id="IPR010119">
    <property type="entry name" value="Gluconeogen_factor"/>
</dbReference>
<keyword evidence="2" id="KW-0812">Transmembrane</keyword>
<keyword evidence="2" id="KW-1133">Transmembrane helix</keyword>
<organism evidence="3">
    <name type="scientific">mine drainage metagenome</name>
    <dbReference type="NCBI Taxonomy" id="410659"/>
    <lineage>
        <taxon>unclassified sequences</taxon>
        <taxon>metagenomes</taxon>
        <taxon>ecological metagenomes</taxon>
    </lineage>
</organism>
<dbReference type="NCBIfam" id="TIGR01826">
    <property type="entry name" value="CofD_related"/>
    <property type="match status" value="1"/>
</dbReference>
<keyword evidence="1" id="KW-0963">Cytoplasm</keyword>
<dbReference type="PANTHER" id="PTHR30135:SF3">
    <property type="entry name" value="GLUCONEOGENESIS FACTOR-RELATED"/>
    <property type="match status" value="1"/>
</dbReference>
<feature type="transmembrane region" description="Helical" evidence="2">
    <location>
        <begin position="21"/>
        <end position="45"/>
    </location>
</feature>
<proteinExistence type="inferred from homology"/>
<protein>
    <recommendedName>
        <fullName evidence="4">Gluconeogenesis factor</fullName>
    </recommendedName>
</protein>
<dbReference type="EMBL" id="CABL01000001">
    <property type="protein sequence ID" value="CBH73988.1"/>
    <property type="molecule type" value="Genomic_DNA"/>
</dbReference>
<evidence type="ECO:0000313" key="3">
    <source>
        <dbReference type="EMBL" id="CBH73988.1"/>
    </source>
</evidence>
<dbReference type="PANTHER" id="PTHR30135">
    <property type="entry name" value="UNCHARACTERIZED PROTEIN YVCK-RELATED"/>
    <property type="match status" value="1"/>
</dbReference>
<dbReference type="Gene3D" id="3.40.50.10680">
    <property type="entry name" value="CofD-like domains"/>
    <property type="match status" value="1"/>
</dbReference>
<name>E6PC05_9ZZZZ</name>
<sequence length="443" mass="47683">MRSRILTGAQWILPGFGIKRWMFIALLGLFFVLDALNRIVVAAGIHFRLDEIIDAFVVDVMPPSFLTTAFIAIGVVLMGLGLYFSVRAVARSAREPRTDPLGRLRRFKLAQGYKIVAIGGGTGLSTLLRGLKAHTSNLTAVVTVSDDGGSSGRLQKELGVLPPGDIRNCLVALADDEALVTDLFRYRFSDGEGLEGHSFGNLFIAAMTGITGNFDSAIKESSRVLSVVGRVLPSTLRFATLCARLDDGSIMRGESEVGASPRPISELFLEPSDVKPLEEVVEAIRDADAIVLGPGSLFTSILPNLLVDRIAAEISASHAAKLYVCNVMTQPGETTAMSASQHVATLQHYGGPKICNYALINAQRPRRLLDVYAVEGQLPVENDESAIRALGVEPIVAAVMSESEHVRHDSARLAQAVIETIDRVVARRASLFRGREPSASPRA</sequence>
<dbReference type="AlphaFoldDB" id="E6PC05"/>
<dbReference type="HAMAP" id="MF_00973">
    <property type="entry name" value="Gluconeogen_factor"/>
    <property type="match status" value="1"/>
</dbReference>
<reference evidence="3" key="1">
    <citation type="submission" date="2009-10" db="EMBL/GenBank/DDBJ databases">
        <title>Diversity of trophic interactions inside an arsenic-rich microbial ecosystem.</title>
        <authorList>
            <person name="Bertin P.N."/>
            <person name="Heinrich-Salmeron A."/>
            <person name="Pelletier E."/>
            <person name="Goulhen-Chollet F."/>
            <person name="Arsene-Ploetze F."/>
            <person name="Gallien S."/>
            <person name="Calteau A."/>
            <person name="Vallenet D."/>
            <person name="Casiot C."/>
            <person name="Chane-Woon-Ming B."/>
            <person name="Giloteaux L."/>
            <person name="Barakat M."/>
            <person name="Bonnefoy V."/>
            <person name="Bruneel O."/>
            <person name="Chandler M."/>
            <person name="Cleiss J."/>
            <person name="Duran R."/>
            <person name="Elbaz-Poulichet F."/>
            <person name="Fonknechten N."/>
            <person name="Lauga B."/>
            <person name="Mornico D."/>
            <person name="Ortet P."/>
            <person name="Schaeffer C."/>
            <person name="Siguier P."/>
            <person name="Alexander Thil Smith A."/>
            <person name="Van Dorsselaer A."/>
            <person name="Weissenbach J."/>
            <person name="Medigue C."/>
            <person name="Le Paslier D."/>
        </authorList>
    </citation>
    <scope>NUCLEOTIDE SEQUENCE</scope>
</reference>
<dbReference type="GO" id="GO:0043743">
    <property type="term" value="F:LPPG:FO 2-phospho-L-lactate transferase activity"/>
    <property type="evidence" value="ECO:0007669"/>
    <property type="project" value="InterPro"/>
</dbReference>
<accession>E6PC05</accession>
<keyword evidence="2" id="KW-0472">Membrane</keyword>
<dbReference type="CDD" id="cd07187">
    <property type="entry name" value="YvcK_like"/>
    <property type="match status" value="1"/>
</dbReference>
<gene>
    <name evidence="3" type="ORF">CARN1_1875</name>
</gene>
<dbReference type="SUPFAM" id="SSF142338">
    <property type="entry name" value="CofD-like"/>
    <property type="match status" value="1"/>
</dbReference>
<evidence type="ECO:0000256" key="1">
    <source>
        <dbReference type="ARBA" id="ARBA00022490"/>
    </source>
</evidence>